<name>A0ABY8PT78_9BACT</name>
<evidence type="ECO:0000313" key="2">
    <source>
        <dbReference type="EMBL" id="WGS65815.1"/>
    </source>
</evidence>
<dbReference type="Proteomes" id="UP001232493">
    <property type="component" value="Chromosome"/>
</dbReference>
<reference evidence="2 3" key="1">
    <citation type="submission" date="2021-02" db="EMBL/GenBank/DDBJ databases">
        <title>Characterization of Marinitoga sp. nov. str. BP5-C20A.</title>
        <authorList>
            <person name="Erauso G."/>
            <person name="Postec A."/>
        </authorList>
    </citation>
    <scope>NUCLEOTIDE SEQUENCE [LARGE SCALE GENOMIC DNA]</scope>
    <source>
        <strain evidence="2 3">BP5-C20A</strain>
    </source>
</reference>
<keyword evidence="3" id="KW-1185">Reference proteome</keyword>
<organism evidence="2 3">
    <name type="scientific">Marinitoga aeolica</name>
    <dbReference type="NCBI Taxonomy" id="2809031"/>
    <lineage>
        <taxon>Bacteria</taxon>
        <taxon>Thermotogati</taxon>
        <taxon>Thermotogota</taxon>
        <taxon>Thermotogae</taxon>
        <taxon>Petrotogales</taxon>
        <taxon>Petrotogaceae</taxon>
        <taxon>Marinitoga</taxon>
    </lineage>
</organism>
<dbReference type="RefSeq" id="WP_281000608.1">
    <property type="nucleotide sequence ID" value="NZ_CP069362.1"/>
</dbReference>
<gene>
    <name evidence="2" type="ORF">JRV97_04505</name>
</gene>
<proteinExistence type="predicted"/>
<evidence type="ECO:0000313" key="3">
    <source>
        <dbReference type="Proteomes" id="UP001232493"/>
    </source>
</evidence>
<sequence>MSVLRELLERKKFLESEKESIKKYMGPHEHDKNLDEEWERINKELEEIEKKLEELKAKEN</sequence>
<accession>A0ABY8PT78</accession>
<keyword evidence="1" id="KW-0175">Coiled coil</keyword>
<evidence type="ECO:0008006" key="4">
    <source>
        <dbReference type="Google" id="ProtNLM"/>
    </source>
</evidence>
<dbReference type="EMBL" id="CP069362">
    <property type="protein sequence ID" value="WGS65815.1"/>
    <property type="molecule type" value="Genomic_DNA"/>
</dbReference>
<feature type="coiled-coil region" evidence="1">
    <location>
        <begin position="4"/>
        <end position="58"/>
    </location>
</feature>
<evidence type="ECO:0000256" key="1">
    <source>
        <dbReference type="SAM" id="Coils"/>
    </source>
</evidence>
<protein>
    <recommendedName>
        <fullName evidence="4">Histidine kinase</fullName>
    </recommendedName>
</protein>